<organism evidence="1 2">
    <name type="scientific">Parasponia andersonii</name>
    <name type="common">Sponia andersonii</name>
    <dbReference type="NCBI Taxonomy" id="3476"/>
    <lineage>
        <taxon>Eukaryota</taxon>
        <taxon>Viridiplantae</taxon>
        <taxon>Streptophyta</taxon>
        <taxon>Embryophyta</taxon>
        <taxon>Tracheophyta</taxon>
        <taxon>Spermatophyta</taxon>
        <taxon>Magnoliopsida</taxon>
        <taxon>eudicotyledons</taxon>
        <taxon>Gunneridae</taxon>
        <taxon>Pentapetalae</taxon>
        <taxon>rosids</taxon>
        <taxon>fabids</taxon>
        <taxon>Rosales</taxon>
        <taxon>Cannabaceae</taxon>
        <taxon>Parasponia</taxon>
    </lineage>
</organism>
<evidence type="ECO:0000313" key="2">
    <source>
        <dbReference type="Proteomes" id="UP000237105"/>
    </source>
</evidence>
<protein>
    <submittedName>
        <fullName evidence="1">Uncharacterized protein</fullName>
    </submittedName>
</protein>
<sequence length="138" mass="15700">LSPNHSGDDLQALVGDQSVNLFDDAYTPIDQSNASLPLPLRLPSRTRNPLLRRLRLPEFPAILVRLRLRLRSPLAMGARIHQRQHDVVVLRPEDNLRVLAQDVEARAETRGSEWVRGGSCKNRAEETAELVVRNWNNR</sequence>
<keyword evidence="2" id="KW-1185">Reference proteome</keyword>
<name>A0A2P5CG73_PARAD</name>
<proteinExistence type="predicted"/>
<accession>A0A2P5CG73</accession>
<dbReference type="EMBL" id="JXTB01000134">
    <property type="protein sequence ID" value="PON60050.1"/>
    <property type="molecule type" value="Genomic_DNA"/>
</dbReference>
<dbReference type="AlphaFoldDB" id="A0A2P5CG73"/>
<gene>
    <name evidence="1" type="ORF">PanWU01x14_155640</name>
</gene>
<comment type="caution">
    <text evidence="1">The sequence shown here is derived from an EMBL/GenBank/DDBJ whole genome shotgun (WGS) entry which is preliminary data.</text>
</comment>
<reference evidence="2" key="1">
    <citation type="submission" date="2016-06" db="EMBL/GenBank/DDBJ databases">
        <title>Parallel loss of symbiosis genes in relatives of nitrogen-fixing non-legume Parasponia.</title>
        <authorList>
            <person name="Van Velzen R."/>
            <person name="Holmer R."/>
            <person name="Bu F."/>
            <person name="Rutten L."/>
            <person name="Van Zeijl A."/>
            <person name="Liu W."/>
            <person name="Santuari L."/>
            <person name="Cao Q."/>
            <person name="Sharma T."/>
            <person name="Shen D."/>
            <person name="Roswanjaya Y."/>
            <person name="Wardhani T."/>
            <person name="Kalhor M.S."/>
            <person name="Jansen J."/>
            <person name="Van den Hoogen J."/>
            <person name="Gungor B."/>
            <person name="Hartog M."/>
            <person name="Hontelez J."/>
            <person name="Verver J."/>
            <person name="Yang W.-C."/>
            <person name="Schijlen E."/>
            <person name="Repin R."/>
            <person name="Schilthuizen M."/>
            <person name="Schranz E."/>
            <person name="Heidstra R."/>
            <person name="Miyata K."/>
            <person name="Fedorova E."/>
            <person name="Kohlen W."/>
            <person name="Bisseling T."/>
            <person name="Smit S."/>
            <person name="Geurts R."/>
        </authorList>
    </citation>
    <scope>NUCLEOTIDE SEQUENCE [LARGE SCALE GENOMIC DNA]</scope>
    <source>
        <strain evidence="2">cv. WU1-14</strain>
    </source>
</reference>
<feature type="non-terminal residue" evidence="1">
    <location>
        <position position="1"/>
    </location>
</feature>
<dbReference type="Proteomes" id="UP000237105">
    <property type="component" value="Unassembled WGS sequence"/>
</dbReference>
<evidence type="ECO:0000313" key="1">
    <source>
        <dbReference type="EMBL" id="PON60050.1"/>
    </source>
</evidence>